<dbReference type="CDD" id="cd02908">
    <property type="entry name" value="Macro_OAADPr_deacetylase"/>
    <property type="match status" value="1"/>
</dbReference>
<dbReference type="PANTHER" id="PTHR11106">
    <property type="entry name" value="GANGLIOSIDE INDUCED DIFFERENTIATION ASSOCIATED PROTEIN 2-RELATED"/>
    <property type="match status" value="1"/>
</dbReference>
<reference evidence="2 3" key="1">
    <citation type="submission" date="2023-06" db="EMBL/GenBank/DDBJ databases">
        <title>Draft genome sequence of Gleimia hominis type strain CCUG 57540T.</title>
        <authorList>
            <person name="Salva-Serra F."/>
            <person name="Cardew S."/>
            <person name="Jensie Markopoulos S."/>
            <person name="Ohlen M."/>
            <person name="Inganas E."/>
            <person name="Svensson-Stadler L."/>
            <person name="Moore E.R.B."/>
        </authorList>
    </citation>
    <scope>NUCLEOTIDE SEQUENCE [LARGE SCALE GENOMIC DNA]</scope>
    <source>
        <strain evidence="2 3">CCUG 57540</strain>
    </source>
</reference>
<accession>A0ABU3IA79</accession>
<evidence type="ECO:0000313" key="2">
    <source>
        <dbReference type="EMBL" id="MDT3767280.1"/>
    </source>
</evidence>
<comment type="caution">
    <text evidence="2">The sequence shown here is derived from an EMBL/GenBank/DDBJ whole genome shotgun (WGS) entry which is preliminary data.</text>
</comment>
<protein>
    <submittedName>
        <fullName evidence="2">O-acetyl-ADP-ribose deacetylase</fullName>
    </submittedName>
</protein>
<feature type="domain" description="Macro" evidence="1">
    <location>
        <begin position="1"/>
        <end position="186"/>
    </location>
</feature>
<dbReference type="EMBL" id="JASXSX010000001">
    <property type="protein sequence ID" value="MDT3767280.1"/>
    <property type="molecule type" value="Genomic_DNA"/>
</dbReference>
<organism evidence="2 3">
    <name type="scientific">Gleimia hominis</name>
    <dbReference type="NCBI Taxonomy" id="595468"/>
    <lineage>
        <taxon>Bacteria</taxon>
        <taxon>Bacillati</taxon>
        <taxon>Actinomycetota</taxon>
        <taxon>Actinomycetes</taxon>
        <taxon>Actinomycetales</taxon>
        <taxon>Actinomycetaceae</taxon>
        <taxon>Gleimia</taxon>
    </lineage>
</organism>
<dbReference type="Pfam" id="PF01661">
    <property type="entry name" value="Macro"/>
    <property type="match status" value="1"/>
</dbReference>
<dbReference type="InterPro" id="IPR043472">
    <property type="entry name" value="Macro_dom-like"/>
</dbReference>
<dbReference type="PROSITE" id="PS51154">
    <property type="entry name" value="MACRO"/>
    <property type="match status" value="1"/>
</dbReference>
<name>A0ABU3IA79_9ACTO</name>
<dbReference type="Proteomes" id="UP001247542">
    <property type="component" value="Unassembled WGS sequence"/>
</dbReference>
<evidence type="ECO:0000259" key="1">
    <source>
        <dbReference type="PROSITE" id="PS51154"/>
    </source>
</evidence>
<proteinExistence type="predicted"/>
<dbReference type="InterPro" id="IPR002589">
    <property type="entry name" value="Macro_dom"/>
</dbReference>
<gene>
    <name evidence="2" type="ORF">QS713_04255</name>
</gene>
<dbReference type="PANTHER" id="PTHR11106:SF27">
    <property type="entry name" value="MACRO DOMAIN-CONTAINING PROTEIN"/>
    <property type="match status" value="1"/>
</dbReference>
<dbReference type="Gene3D" id="3.40.220.10">
    <property type="entry name" value="Leucine Aminopeptidase, subunit E, domain 1"/>
    <property type="match status" value="1"/>
</dbReference>
<sequence>MSTLQISTQLADITTLTVDAIVNAANSSLLGGGGVDGAIHRAAGPKLLEACKQLRATSLPDGLPVGQAVATSGFNLPARWVIHTVGPNKRAGQTDPQLLRNAFTNSLNVATELGARTVAFPAISGGVYGWDMPEVAHHAIAAMRAWKPEERYTTAEETPVTEEPQEITFALFSEDAKRIFDQELSR</sequence>
<dbReference type="RefSeq" id="WP_313272688.1">
    <property type="nucleotide sequence ID" value="NZ_JASXSX010000001.1"/>
</dbReference>
<dbReference type="NCBIfam" id="NF001664">
    <property type="entry name" value="PRK00431.1-6"/>
    <property type="match status" value="1"/>
</dbReference>
<evidence type="ECO:0000313" key="3">
    <source>
        <dbReference type="Proteomes" id="UP001247542"/>
    </source>
</evidence>
<dbReference type="SMART" id="SM00506">
    <property type="entry name" value="A1pp"/>
    <property type="match status" value="1"/>
</dbReference>
<dbReference type="SUPFAM" id="SSF52949">
    <property type="entry name" value="Macro domain-like"/>
    <property type="match status" value="1"/>
</dbReference>
<keyword evidence="3" id="KW-1185">Reference proteome</keyword>